<dbReference type="Pfam" id="PF00903">
    <property type="entry name" value="Glyoxalase"/>
    <property type="match status" value="1"/>
</dbReference>
<dbReference type="InterPro" id="IPR004360">
    <property type="entry name" value="Glyas_Fos-R_dOase_dom"/>
</dbReference>
<dbReference type="EMBL" id="LHPG02000019">
    <property type="protein sequence ID" value="PRW32521.1"/>
    <property type="molecule type" value="Genomic_DNA"/>
</dbReference>
<proteinExistence type="predicted"/>
<organism evidence="2 3">
    <name type="scientific">Chlorella sorokiniana</name>
    <name type="common">Freshwater green alga</name>
    <dbReference type="NCBI Taxonomy" id="3076"/>
    <lineage>
        <taxon>Eukaryota</taxon>
        <taxon>Viridiplantae</taxon>
        <taxon>Chlorophyta</taxon>
        <taxon>core chlorophytes</taxon>
        <taxon>Trebouxiophyceae</taxon>
        <taxon>Chlorellales</taxon>
        <taxon>Chlorellaceae</taxon>
        <taxon>Chlorella clade</taxon>
        <taxon>Chlorella</taxon>
    </lineage>
</organism>
<dbReference type="PROSITE" id="PS51819">
    <property type="entry name" value="VOC"/>
    <property type="match status" value="1"/>
</dbReference>
<reference evidence="2 3" key="1">
    <citation type="journal article" date="2018" name="Plant J.">
        <title>Genome sequences of Chlorella sorokiniana UTEX 1602 and Micractinium conductrix SAG 241.80: implications to maltose excretion by a green alga.</title>
        <authorList>
            <person name="Arriola M.B."/>
            <person name="Velmurugan N."/>
            <person name="Zhang Y."/>
            <person name="Plunkett M.H."/>
            <person name="Hondzo H."/>
            <person name="Barney B.M."/>
        </authorList>
    </citation>
    <scope>NUCLEOTIDE SEQUENCE [LARGE SCALE GENOMIC DNA]</scope>
    <source>
        <strain evidence="3">UTEX 1602</strain>
    </source>
</reference>
<protein>
    <submittedName>
        <fullName evidence="2">Metallothiol transferase isoform B</fullName>
    </submittedName>
</protein>
<dbReference type="AlphaFoldDB" id="A0A2P6TEX9"/>
<evidence type="ECO:0000313" key="3">
    <source>
        <dbReference type="Proteomes" id="UP000239899"/>
    </source>
</evidence>
<dbReference type="InterPro" id="IPR037523">
    <property type="entry name" value="VOC_core"/>
</dbReference>
<comment type="caution">
    <text evidence="2">The sequence shown here is derived from an EMBL/GenBank/DDBJ whole genome shotgun (WGS) entry which is preliminary data.</text>
</comment>
<sequence length="261" mass="27675">MPPEAPAAGERRHLPLRAVNHISRVCRNVSATAAFYGDLLGFIPVQRPQSLEEKFEGCWLWRYGLGLHLIEGEPVPRSSEIDPKSDHLSFQADSLEEVAAELERRGVPFVRQTVAEGGMLVGQLFFHDPDNSMIEVCDCHQLPLVPKELDLHRCHTCALEAARLHEEAGDASPRAAAAAAAAAAAGAAPGCGASCFQQAAAGSCASIAEEEADVFMKQGAAGEVEAMCVEAHDAHAEHAEAPAGVPCRHSMDSSCSDACAM</sequence>
<feature type="domain" description="VOC" evidence="1">
    <location>
        <begin position="18"/>
        <end position="139"/>
    </location>
</feature>
<name>A0A2P6TEX9_CHLSO</name>
<keyword evidence="3" id="KW-1185">Reference proteome</keyword>
<dbReference type="PANTHER" id="PTHR46142:SF3">
    <property type="entry name" value="F18B13.24 PROTEIN"/>
    <property type="match status" value="1"/>
</dbReference>
<gene>
    <name evidence="2" type="ORF">C2E21_8300</name>
</gene>
<dbReference type="SUPFAM" id="SSF54593">
    <property type="entry name" value="Glyoxalase/Bleomycin resistance protein/Dihydroxybiphenyl dioxygenase"/>
    <property type="match status" value="1"/>
</dbReference>
<dbReference type="OrthoDB" id="16820at2759"/>
<dbReference type="CDD" id="cd07245">
    <property type="entry name" value="VOC_like"/>
    <property type="match status" value="1"/>
</dbReference>
<evidence type="ECO:0000313" key="2">
    <source>
        <dbReference type="EMBL" id="PRW32521.1"/>
    </source>
</evidence>
<keyword evidence="2" id="KW-0808">Transferase</keyword>
<dbReference type="PANTHER" id="PTHR46142">
    <property type="match status" value="1"/>
</dbReference>
<dbReference type="InterPro" id="IPR029068">
    <property type="entry name" value="Glyas_Bleomycin-R_OHBP_Dase"/>
</dbReference>
<dbReference type="Gene3D" id="3.10.180.10">
    <property type="entry name" value="2,3-Dihydroxybiphenyl 1,2-Dioxygenase, domain 1"/>
    <property type="match status" value="1"/>
</dbReference>
<dbReference type="Proteomes" id="UP000239899">
    <property type="component" value="Unassembled WGS sequence"/>
</dbReference>
<dbReference type="GO" id="GO:0016740">
    <property type="term" value="F:transferase activity"/>
    <property type="evidence" value="ECO:0007669"/>
    <property type="project" value="UniProtKB-KW"/>
</dbReference>
<evidence type="ECO:0000259" key="1">
    <source>
        <dbReference type="PROSITE" id="PS51819"/>
    </source>
</evidence>
<accession>A0A2P6TEX9</accession>